<evidence type="ECO:0000256" key="19">
    <source>
        <dbReference type="SAM" id="SignalP"/>
    </source>
</evidence>
<keyword evidence="5 19" id="KW-0732">Signal</keyword>
<keyword evidence="12" id="KW-0675">Receptor</keyword>
<keyword evidence="7" id="KW-0770">Synapse</keyword>
<feature type="transmembrane region" description="Helical" evidence="18">
    <location>
        <begin position="452"/>
        <end position="473"/>
    </location>
</feature>
<dbReference type="PROSITE" id="PS50259">
    <property type="entry name" value="G_PROTEIN_RECEP_F3_4"/>
    <property type="match status" value="1"/>
</dbReference>
<dbReference type="GO" id="GO:0045211">
    <property type="term" value="C:postsynaptic membrane"/>
    <property type="evidence" value="ECO:0007669"/>
    <property type="project" value="UniProtKB-SubCell"/>
</dbReference>
<dbReference type="PRINTS" id="PR01177">
    <property type="entry name" value="GABAB1RECPTR"/>
</dbReference>
<dbReference type="PRINTS" id="PR01176">
    <property type="entry name" value="GABABRECEPTR"/>
</dbReference>
<feature type="transmembrane region" description="Helical" evidence="18">
    <location>
        <begin position="673"/>
        <end position="692"/>
    </location>
</feature>
<feature type="coiled-coil region" evidence="17">
    <location>
        <begin position="780"/>
        <end position="807"/>
    </location>
</feature>
<dbReference type="GO" id="GO:0038039">
    <property type="term" value="C:G protein-coupled receptor heterodimeric complex"/>
    <property type="evidence" value="ECO:0007669"/>
    <property type="project" value="TreeGrafter"/>
</dbReference>
<dbReference type="InterPro" id="IPR002455">
    <property type="entry name" value="GPCR3_GABA-B"/>
</dbReference>
<keyword evidence="11" id="KW-1015">Disulfide bond</keyword>
<feature type="signal peptide" evidence="19">
    <location>
        <begin position="1"/>
        <end position="26"/>
    </location>
</feature>
<keyword evidence="8" id="KW-0297">G-protein coupled receptor</keyword>
<comment type="subcellular location">
    <subcellularLocation>
        <location evidence="16">Postsynaptic cell membrane</location>
        <topology evidence="16">Multi-pass membrane protein</topology>
    </subcellularLocation>
</comment>
<evidence type="ECO:0000256" key="1">
    <source>
        <dbReference type="ARBA" id="ARBA00008991"/>
    </source>
</evidence>
<dbReference type="GO" id="GO:0007214">
    <property type="term" value="P:gamma-aminobutyric acid signaling pathway"/>
    <property type="evidence" value="ECO:0007669"/>
    <property type="project" value="TreeGrafter"/>
</dbReference>
<dbReference type="WBParaSite" id="SMUV_0000293601-mRNA-1">
    <property type="protein sequence ID" value="SMUV_0000293601-mRNA-1"/>
    <property type="gene ID" value="SMUV_0000293601"/>
</dbReference>
<dbReference type="SUPFAM" id="SSF53822">
    <property type="entry name" value="Periplasmic binding protein-like I"/>
    <property type="match status" value="1"/>
</dbReference>
<keyword evidence="2" id="KW-1003">Cell membrane</keyword>
<keyword evidence="15" id="KW-0628">Postsynaptic cell membrane</keyword>
<feature type="transmembrane region" description="Helical" evidence="18">
    <location>
        <begin position="530"/>
        <end position="552"/>
    </location>
</feature>
<dbReference type="Pfam" id="PF01094">
    <property type="entry name" value="ANF_receptor"/>
    <property type="match status" value="1"/>
</dbReference>
<evidence type="ECO:0000256" key="9">
    <source>
        <dbReference type="ARBA" id="ARBA00023054"/>
    </source>
</evidence>
<feature type="transmembrane region" description="Helical" evidence="18">
    <location>
        <begin position="573"/>
        <end position="595"/>
    </location>
</feature>
<dbReference type="InterPro" id="IPR028082">
    <property type="entry name" value="Peripla_BP_I"/>
</dbReference>
<organism evidence="21 22">
    <name type="scientific">Syphacia muris</name>
    <dbReference type="NCBI Taxonomy" id="451379"/>
    <lineage>
        <taxon>Eukaryota</taxon>
        <taxon>Metazoa</taxon>
        <taxon>Ecdysozoa</taxon>
        <taxon>Nematoda</taxon>
        <taxon>Chromadorea</taxon>
        <taxon>Rhabditida</taxon>
        <taxon>Spirurina</taxon>
        <taxon>Oxyuridomorpha</taxon>
        <taxon>Oxyuroidea</taxon>
        <taxon>Oxyuridae</taxon>
        <taxon>Syphacia</taxon>
    </lineage>
</organism>
<dbReference type="CDD" id="cd06366">
    <property type="entry name" value="PBP1_GABAb_receptor"/>
    <property type="match status" value="1"/>
</dbReference>
<evidence type="ECO:0000256" key="16">
    <source>
        <dbReference type="ARBA" id="ARBA00034104"/>
    </source>
</evidence>
<evidence type="ECO:0000256" key="2">
    <source>
        <dbReference type="ARBA" id="ARBA00022475"/>
    </source>
</evidence>
<sequence>MVMLFWLLIDYLVLLLLLTNIETTNAVVELHIGGLFPMEAGTGGWAGGEACLPAVKMAIEDVNKDDKVLAGYTLKLHQNNSKCQAGLAARQMYELLYTPPTKLMLLTGCSPVTTVVAEAAPMWNLIVLSYGGSSPALSNRKRFKTLFRTHPTANMQNPTRVELFRVFKWEKISIIQSVEEVFTSTAKDLEKLCRENGIQAERQSFYGNPVGAIKALKRQDARIIVGLFYVNEARRVLCQAYHHGLYGKKYVWFFIGWYADKWFENTSNVNCTKAQMKLAAEYHITTESIMLSASEELTISGMTGKQFQRRLSAGLDDPANTGGYPEAPLAYDAIWAVALAFNCTISKLPREKRIESFNYNDTFLKEKLFACVQNTRFKGVSGQVMFNQAGDRIAKTQIEQLQDGEYKVLGIYDTPTKQLTWTGVAKFNTADGRPPPDSTIIRETKLTVGKDLYFIIVALALLQIITSIVAVIFNIKNLDKGVIKFSQPHCNNLLITGCFLCSLSLILLGLPIEEVNFSSNQFSFLCHSRILLLMFGFSLAYGSLFAKVWNVHQFIHKQRVHSKNKDEIIPPHHFYIVITVFLVIDLIIILFWVFLDPLRQTKRSFPLQEIIEEDGDVKVIPVLELCQSVHQKLWTGLIFGYKCLLLVLGLFLSYDSRNLRYRYVNDFRMVGLAIYNVAILSLITGVVVTFLIPSHANANFAFIGITVLLCTYVTIGLIFIPKIIYLHSASEETAEEPDKSGSQFFTQLTKAERKRMEQLAVENAELLKKLPQNDELAVCQNRQNSRIEEKTKECKELLRRRTKLKTATFVDDHKISDEVKFAEMSVESTCYQQRISGIELHPEAGTDYTDEDKLSSCSDEILL</sequence>
<dbReference type="InterPro" id="IPR017978">
    <property type="entry name" value="GPCR_3_C"/>
</dbReference>
<evidence type="ECO:0000256" key="12">
    <source>
        <dbReference type="ARBA" id="ARBA00023170"/>
    </source>
</evidence>
<reference evidence="22" key="1">
    <citation type="submission" date="2017-02" db="UniProtKB">
        <authorList>
            <consortium name="WormBaseParasite"/>
        </authorList>
    </citation>
    <scope>IDENTIFICATION</scope>
</reference>
<keyword evidence="10 18" id="KW-0472">Membrane</keyword>
<evidence type="ECO:0000256" key="10">
    <source>
        <dbReference type="ARBA" id="ARBA00023136"/>
    </source>
</evidence>
<evidence type="ECO:0000256" key="15">
    <source>
        <dbReference type="ARBA" id="ARBA00023257"/>
    </source>
</evidence>
<evidence type="ECO:0000256" key="6">
    <source>
        <dbReference type="ARBA" id="ARBA00022989"/>
    </source>
</evidence>
<keyword evidence="3" id="KW-0597">Phosphoprotein</keyword>
<keyword evidence="21" id="KW-1185">Reference proteome</keyword>
<evidence type="ECO:0000313" key="22">
    <source>
        <dbReference type="WBParaSite" id="SMUV_0000293601-mRNA-1"/>
    </source>
</evidence>
<evidence type="ECO:0000256" key="4">
    <source>
        <dbReference type="ARBA" id="ARBA00022692"/>
    </source>
</evidence>
<evidence type="ECO:0000256" key="14">
    <source>
        <dbReference type="ARBA" id="ARBA00023224"/>
    </source>
</evidence>
<dbReference type="FunFam" id="3.40.50.2300:FF:000072">
    <property type="entry name" value="Gamma-aminobutyric acid type B receptor subunit 2"/>
    <property type="match status" value="2"/>
</dbReference>
<protein>
    <submittedName>
        <fullName evidence="22">G_PROTEIN_RECEP_F3_4 domain-containing protein</fullName>
    </submittedName>
</protein>
<dbReference type="Gene3D" id="3.40.50.2300">
    <property type="match status" value="2"/>
</dbReference>
<evidence type="ECO:0000256" key="7">
    <source>
        <dbReference type="ARBA" id="ARBA00023018"/>
    </source>
</evidence>
<keyword evidence="14" id="KW-0807">Transducer</keyword>
<comment type="similarity">
    <text evidence="1">Belongs to the G-protein coupled receptor 3 family. GABA-B receptor subfamily.</text>
</comment>
<evidence type="ECO:0000256" key="18">
    <source>
        <dbReference type="SAM" id="Phobius"/>
    </source>
</evidence>
<evidence type="ECO:0000259" key="20">
    <source>
        <dbReference type="PROSITE" id="PS50259"/>
    </source>
</evidence>
<evidence type="ECO:0000256" key="13">
    <source>
        <dbReference type="ARBA" id="ARBA00023180"/>
    </source>
</evidence>
<proteinExistence type="inferred from homology"/>
<name>A0A0N5AF94_9BILA</name>
<feature type="chain" id="PRO_5005893015" evidence="19">
    <location>
        <begin position="27"/>
        <end position="863"/>
    </location>
</feature>
<keyword evidence="6 18" id="KW-1133">Transmembrane helix</keyword>
<dbReference type="InterPro" id="IPR001828">
    <property type="entry name" value="ANF_lig-bd_rcpt"/>
</dbReference>
<feature type="transmembrane region" description="Helical" evidence="18">
    <location>
        <begin position="698"/>
        <end position="720"/>
    </location>
</feature>
<evidence type="ECO:0000256" key="3">
    <source>
        <dbReference type="ARBA" id="ARBA00022553"/>
    </source>
</evidence>
<accession>A0A0N5AF94</accession>
<feature type="transmembrane region" description="Helical" evidence="18">
    <location>
        <begin position="633"/>
        <end position="652"/>
    </location>
</feature>
<evidence type="ECO:0000313" key="21">
    <source>
        <dbReference type="Proteomes" id="UP000046393"/>
    </source>
</evidence>
<dbReference type="PANTHER" id="PTHR10519:SF77">
    <property type="entry name" value="GAMMA-AMINOBUTYRIC ACID TYPE B RECEPTOR SUBUNIT 1"/>
    <property type="match status" value="1"/>
</dbReference>
<feature type="domain" description="G-protein coupled receptors family 3 profile" evidence="20">
    <location>
        <begin position="517"/>
        <end position="742"/>
    </location>
</feature>
<keyword evidence="13" id="KW-0325">Glycoprotein</keyword>
<dbReference type="GO" id="GO:0004965">
    <property type="term" value="F:G protein-coupled GABA receptor activity"/>
    <property type="evidence" value="ECO:0007669"/>
    <property type="project" value="InterPro"/>
</dbReference>
<keyword evidence="4 18" id="KW-0812">Transmembrane</keyword>
<evidence type="ECO:0000256" key="17">
    <source>
        <dbReference type="SAM" id="Coils"/>
    </source>
</evidence>
<dbReference type="STRING" id="451379.A0A0N5AF94"/>
<evidence type="ECO:0000256" key="8">
    <source>
        <dbReference type="ARBA" id="ARBA00023040"/>
    </source>
</evidence>
<dbReference type="Proteomes" id="UP000046393">
    <property type="component" value="Unplaced"/>
</dbReference>
<keyword evidence="9 17" id="KW-0175">Coiled coil</keyword>
<dbReference type="Pfam" id="PF00003">
    <property type="entry name" value="7tm_3"/>
    <property type="match status" value="1"/>
</dbReference>
<dbReference type="AlphaFoldDB" id="A0A0N5AF94"/>
<feature type="transmembrane region" description="Helical" evidence="18">
    <location>
        <begin position="493"/>
        <end position="510"/>
    </location>
</feature>
<dbReference type="PANTHER" id="PTHR10519">
    <property type="entry name" value="GABA-B RECEPTOR"/>
    <property type="match status" value="1"/>
</dbReference>
<evidence type="ECO:0000256" key="5">
    <source>
        <dbReference type="ARBA" id="ARBA00022729"/>
    </source>
</evidence>
<evidence type="ECO:0000256" key="11">
    <source>
        <dbReference type="ARBA" id="ARBA00023157"/>
    </source>
</evidence>